<organism evidence="1 2">
    <name type="scientific">Actinacidiphila guanduensis</name>
    <dbReference type="NCBI Taxonomy" id="310781"/>
    <lineage>
        <taxon>Bacteria</taxon>
        <taxon>Bacillati</taxon>
        <taxon>Actinomycetota</taxon>
        <taxon>Actinomycetes</taxon>
        <taxon>Kitasatosporales</taxon>
        <taxon>Streptomycetaceae</taxon>
        <taxon>Actinacidiphila</taxon>
    </lineage>
</organism>
<keyword evidence="2" id="KW-1185">Reference proteome</keyword>
<evidence type="ECO:0000313" key="2">
    <source>
        <dbReference type="Proteomes" id="UP000199341"/>
    </source>
</evidence>
<accession>A0A1H0D2I8</accession>
<dbReference type="EMBL" id="FNIE01000005">
    <property type="protein sequence ID" value="SDN64373.1"/>
    <property type="molecule type" value="Genomic_DNA"/>
</dbReference>
<name>A0A1H0D2I8_9ACTN</name>
<dbReference type="OrthoDB" id="3359274at2"/>
<reference evidence="1 2" key="1">
    <citation type="submission" date="2016-10" db="EMBL/GenBank/DDBJ databases">
        <authorList>
            <person name="de Groot N.N."/>
        </authorList>
    </citation>
    <scope>NUCLEOTIDE SEQUENCE [LARGE SCALE GENOMIC DNA]</scope>
    <source>
        <strain evidence="1 2">CGMCC 4.2022</strain>
    </source>
</reference>
<dbReference type="RefSeq" id="WP_093784361.1">
    <property type="nucleotide sequence ID" value="NZ_FNIE01000005.1"/>
</dbReference>
<protein>
    <submittedName>
        <fullName evidence="1">Uncharacterized protein</fullName>
    </submittedName>
</protein>
<dbReference type="STRING" id="310781.SAMN05216259_10544"/>
<dbReference type="AlphaFoldDB" id="A0A1H0D2I8"/>
<sequence>MPTERFGPDHFQLVLLRRMADHNPGLVEDALRELGATRTELREAHKRWQARLHARTYPGGEARYRAALGPPEAVRERRVGDMALRAALWPLPLWPRLRFEVVTTPRGSTGVILNEWLVRAPGAEPPRLASIDDLTAWSCTVDDAARAFPPATPLPPDAPSRARLSLTDPGTGHRVLAHFTWGLLQYVERLPH</sequence>
<evidence type="ECO:0000313" key="1">
    <source>
        <dbReference type="EMBL" id="SDN64373.1"/>
    </source>
</evidence>
<gene>
    <name evidence="1" type="ORF">SAMN05216259_10544</name>
</gene>
<dbReference type="Proteomes" id="UP000199341">
    <property type="component" value="Unassembled WGS sequence"/>
</dbReference>
<proteinExistence type="predicted"/>